<keyword evidence="2" id="KW-1185">Reference proteome</keyword>
<protein>
    <recommendedName>
        <fullName evidence="3">Polysaccharide deacetylase</fullName>
    </recommendedName>
</protein>
<evidence type="ECO:0008006" key="3">
    <source>
        <dbReference type="Google" id="ProtNLM"/>
    </source>
</evidence>
<name>A0ABU9KZ57_9FLAO</name>
<sequence length="251" mass="29854">MDFTVKKYKELLEALLEQKYSFQTFDDYLKDPNDRVVMLRHDVDDLPSHSLRFAKIQHNLGIQGVYYFRAVPQSWNEKIIKKIASLGHEVGYHYETMDTADGNLVKAWDQFKQHLEALRKLVPVSTICMHGSPRSKFDNKELWMKYGYKALDLIGEPYYDIDFDKVLYLTDTGRRWDGHKVSVRDKVKSKYDHSFHSTDDIISALNRSGLPDQIMFNFHPQRWHNNNWHWAEEYVIQNAKNMVKRIFFVSR</sequence>
<evidence type="ECO:0000313" key="1">
    <source>
        <dbReference type="EMBL" id="MEL4455476.1"/>
    </source>
</evidence>
<dbReference type="Proteomes" id="UP001474120">
    <property type="component" value="Unassembled WGS sequence"/>
</dbReference>
<evidence type="ECO:0000313" key="2">
    <source>
        <dbReference type="Proteomes" id="UP001474120"/>
    </source>
</evidence>
<accession>A0ABU9KZ57</accession>
<dbReference type="RefSeq" id="WP_342159309.1">
    <property type="nucleotide sequence ID" value="NZ_JBCDNA010000001.1"/>
</dbReference>
<dbReference type="InterPro" id="IPR011330">
    <property type="entry name" value="Glyco_hydro/deAcase_b/a-brl"/>
</dbReference>
<comment type="caution">
    <text evidence="1">The sequence shown here is derived from an EMBL/GenBank/DDBJ whole genome shotgun (WGS) entry which is preliminary data.</text>
</comment>
<dbReference type="EMBL" id="JBCDNA010000001">
    <property type="protein sequence ID" value="MEL4455476.1"/>
    <property type="molecule type" value="Genomic_DNA"/>
</dbReference>
<gene>
    <name evidence="1" type="ORF">AABB81_06175</name>
</gene>
<proteinExistence type="predicted"/>
<dbReference type="SUPFAM" id="SSF88713">
    <property type="entry name" value="Glycoside hydrolase/deacetylase"/>
    <property type="match status" value="1"/>
</dbReference>
<organism evidence="1 2">
    <name type="scientific">Lutimonas vermicola</name>
    <dbReference type="NCBI Taxonomy" id="414288"/>
    <lineage>
        <taxon>Bacteria</taxon>
        <taxon>Pseudomonadati</taxon>
        <taxon>Bacteroidota</taxon>
        <taxon>Flavobacteriia</taxon>
        <taxon>Flavobacteriales</taxon>
        <taxon>Flavobacteriaceae</taxon>
        <taxon>Lutimonas</taxon>
    </lineage>
</organism>
<reference evidence="1 2" key="1">
    <citation type="submission" date="2024-04" db="EMBL/GenBank/DDBJ databases">
        <title>whole genome sequencing of Lutimonas vermicola strain IMCC1616.</title>
        <authorList>
            <person name="Bae S.S."/>
        </authorList>
    </citation>
    <scope>NUCLEOTIDE SEQUENCE [LARGE SCALE GENOMIC DNA]</scope>
    <source>
        <strain evidence="1 2">IMCC1616</strain>
    </source>
</reference>